<sequence length="131" mass="16036">MKISFNNESLKQWIDRDTLFFNNEEIKYNNLVIPINEIIDFNISMYSVLYEITLLRVFLNYYIDIDVRTDHDVYSFQILNNSQVVKMFDYLQKKQIRLNDRYGLIELYRTKDPVALNKYLDINFKKWAKKR</sequence>
<dbReference type="RefSeq" id="WP_009009482.1">
    <property type="nucleotide sequence ID" value="NZ_BAABXX010000001.1"/>
</dbReference>
<dbReference type="EMBL" id="CACRTL010000008">
    <property type="protein sequence ID" value="VYT59692.1"/>
    <property type="molecule type" value="Genomic_DNA"/>
</dbReference>
<evidence type="ECO:0000313" key="1">
    <source>
        <dbReference type="EMBL" id="VYT59692.1"/>
    </source>
</evidence>
<protein>
    <submittedName>
        <fullName evidence="1">Uncharacterized protein</fullName>
    </submittedName>
</protein>
<dbReference type="AlphaFoldDB" id="A0A6N2Y0F2"/>
<organism evidence="1">
    <name type="scientific">Thomasclavelia ramosa</name>
    <dbReference type="NCBI Taxonomy" id="1547"/>
    <lineage>
        <taxon>Bacteria</taxon>
        <taxon>Bacillati</taxon>
        <taxon>Bacillota</taxon>
        <taxon>Erysipelotrichia</taxon>
        <taxon>Erysipelotrichales</taxon>
        <taxon>Coprobacillaceae</taxon>
        <taxon>Thomasclavelia</taxon>
    </lineage>
</organism>
<name>A0A6N2Y0F2_9FIRM</name>
<gene>
    <name evidence="1" type="ORF">CRLFYP8_01205</name>
</gene>
<accession>A0A6N2Y0F2</accession>
<proteinExistence type="predicted"/>
<reference evidence="1" key="1">
    <citation type="submission" date="2019-11" db="EMBL/GenBank/DDBJ databases">
        <authorList>
            <person name="Feng L."/>
        </authorList>
    </citation>
    <scope>NUCLEOTIDE SEQUENCE</scope>
    <source>
        <strain evidence="1">CramosumLFYP8</strain>
    </source>
</reference>